<organism evidence="8 9">
    <name type="scientific">Streptococcus suis</name>
    <dbReference type="NCBI Taxonomy" id="1307"/>
    <lineage>
        <taxon>Bacteria</taxon>
        <taxon>Bacillati</taxon>
        <taxon>Bacillota</taxon>
        <taxon>Bacilli</taxon>
        <taxon>Lactobacillales</taxon>
        <taxon>Streptococcaceae</taxon>
        <taxon>Streptococcus</taxon>
    </lineage>
</organism>
<evidence type="ECO:0000259" key="6">
    <source>
        <dbReference type="PROSITE" id="PS50911"/>
    </source>
</evidence>
<dbReference type="InterPro" id="IPR038765">
    <property type="entry name" value="Papain-like_cys_pep_sf"/>
</dbReference>
<gene>
    <name evidence="7" type="ORF">ERS132394_01896</name>
    <name evidence="8" type="ORF">ERS132431_01883</name>
</gene>
<dbReference type="SMART" id="SM00287">
    <property type="entry name" value="SH3b"/>
    <property type="match status" value="2"/>
</dbReference>
<evidence type="ECO:0000256" key="4">
    <source>
        <dbReference type="SAM" id="MobiDB-lite"/>
    </source>
</evidence>
<feature type="compositionally biased region" description="Low complexity" evidence="4">
    <location>
        <begin position="103"/>
        <end position="187"/>
    </location>
</feature>
<dbReference type="InterPro" id="IPR003646">
    <property type="entry name" value="SH3-like_bac-type"/>
</dbReference>
<sequence length="585" mass="64376">MTKTSLTANQPRFSIRTYSLGAASVLLAYACLAAAPVASANTTTNPSTSPTIAQTTNSTTEQKNNQVSQSSTNQTNTTPSTKSNTEQISQEKNVTGTTTSAIQPIQTTTPSTSPASQTRSQQTTPSSQQSQNQTRQTSTNQIQTNTSSTSSSAISQTTSTRAQTNTNRNRLTTQARTTSTRSSSTSALGDDYPYTAVDAIDPWRLYTRQCTSFVAFRLSKVNGFEIPPAYGNADVWGYRAQREGYRVDMSPAVGSVAWWTSPMHVAWVSSIQGDMVEIEEYNYGTRYTYNRRLIHKNSVSGYIHFKDLAGSPVSQTSPAPTQTHTSGLANSGTYTFTQQAPIKNEAKQSSTTLDYYYAGESVRYDRVLTADGYQWISYLSYSGQRRYIPIKQVQSSPAPQQPIVSTPTKPQGTIHITNINQAEGSFEVIVTNVKSPKTIKSVSIPIWSDNNGQDDIIWYPAQRQSDGSYKVNVQASKHKNDRGLYHIHVYYTDSSNKLEFITGTTTQLTAISQQTNQTNSNLPASGTYYFKSKAIVRNSPNQSASEITYYGAGSSVRYDRVVTSEGRQWISYISYSGARRYIAIP</sequence>
<protein>
    <recommendedName>
        <fullName evidence="2">N-acetylmuramoyl-L-alanine amidase</fullName>
        <ecNumber evidence="2">3.5.1.28</ecNumber>
    </recommendedName>
</protein>
<accession>A0A116MMC0</accession>
<evidence type="ECO:0000256" key="1">
    <source>
        <dbReference type="ARBA" id="ARBA00001561"/>
    </source>
</evidence>
<dbReference type="EMBL" id="FIHS01000028">
    <property type="protein sequence ID" value="CYV55626.1"/>
    <property type="molecule type" value="Genomic_DNA"/>
</dbReference>
<dbReference type="InterPro" id="IPR007921">
    <property type="entry name" value="CHAP_dom"/>
</dbReference>
<dbReference type="InterPro" id="IPR005877">
    <property type="entry name" value="YSIRK_signal_dom"/>
</dbReference>
<dbReference type="InterPro" id="IPR013688">
    <property type="entry name" value="GBS_Bsp-like"/>
</dbReference>
<dbReference type="Pfam" id="PF04650">
    <property type="entry name" value="YSIRK_signal"/>
    <property type="match status" value="1"/>
</dbReference>
<dbReference type="NCBIfam" id="TIGR01168">
    <property type="entry name" value="YSIRK_signal"/>
    <property type="match status" value="1"/>
</dbReference>
<feature type="domain" description="Peptidase C51" evidence="6">
    <location>
        <begin position="185"/>
        <end position="304"/>
    </location>
</feature>
<reference evidence="9 10" key="1">
    <citation type="submission" date="2016-02" db="EMBL/GenBank/DDBJ databases">
        <authorList>
            <consortium name="Pathogen Informatics"/>
        </authorList>
    </citation>
    <scope>NUCLEOTIDE SEQUENCE [LARGE SCALE GENOMIC DNA]</scope>
    <source>
        <strain evidence="7 10">LSS32</strain>
        <strain evidence="8 9">LSS69</strain>
    </source>
</reference>
<evidence type="ECO:0000313" key="9">
    <source>
        <dbReference type="Proteomes" id="UP000071533"/>
    </source>
</evidence>
<evidence type="ECO:0000256" key="5">
    <source>
        <dbReference type="SAM" id="SignalP"/>
    </source>
</evidence>
<dbReference type="Proteomes" id="UP000071533">
    <property type="component" value="Unassembled WGS sequence"/>
</dbReference>
<dbReference type="EMBL" id="FIGJ01000026">
    <property type="protein sequence ID" value="CYU97379.1"/>
    <property type="molecule type" value="Genomic_DNA"/>
</dbReference>
<dbReference type="Pfam" id="PF08460">
    <property type="entry name" value="SH3_5"/>
    <property type="match status" value="2"/>
</dbReference>
<dbReference type="PROSITE" id="PS51257">
    <property type="entry name" value="PROKAR_LIPOPROTEIN"/>
    <property type="match status" value="1"/>
</dbReference>
<dbReference type="EC" id="3.5.1.28" evidence="2"/>
<evidence type="ECO:0000313" key="8">
    <source>
        <dbReference type="EMBL" id="CYV55626.1"/>
    </source>
</evidence>
<feature type="signal peptide" evidence="5">
    <location>
        <begin position="1"/>
        <end position="40"/>
    </location>
</feature>
<feature type="region of interest" description="Disordered" evidence="4">
    <location>
        <begin position="39"/>
        <end position="188"/>
    </location>
</feature>
<comment type="catalytic activity">
    <reaction evidence="1">
        <text>Hydrolyzes the link between N-acetylmuramoyl residues and L-amino acid residues in certain cell-wall glycopeptides.</text>
        <dbReference type="EC" id="3.5.1.28"/>
    </reaction>
</comment>
<dbReference type="PROSITE" id="PS50911">
    <property type="entry name" value="CHAP"/>
    <property type="match status" value="1"/>
</dbReference>
<proteinExistence type="predicted"/>
<dbReference type="Gene3D" id="2.60.40.3760">
    <property type="match status" value="1"/>
</dbReference>
<dbReference type="GO" id="GO:0008745">
    <property type="term" value="F:N-acetylmuramoyl-L-alanine amidase activity"/>
    <property type="evidence" value="ECO:0007669"/>
    <property type="project" value="UniProtKB-EC"/>
</dbReference>
<evidence type="ECO:0000256" key="2">
    <source>
        <dbReference type="ARBA" id="ARBA00011901"/>
    </source>
</evidence>
<name>A0A116MMC0_STRSU</name>
<evidence type="ECO:0000256" key="3">
    <source>
        <dbReference type="ARBA" id="ARBA00022729"/>
    </source>
</evidence>
<dbReference type="RefSeq" id="WP_073259533.1">
    <property type="nucleotide sequence ID" value="NZ_CEFF01000010.1"/>
</dbReference>
<dbReference type="Proteomes" id="UP000072618">
    <property type="component" value="Unassembled WGS sequence"/>
</dbReference>
<dbReference type="AlphaFoldDB" id="A0A116MMC0"/>
<evidence type="ECO:0000313" key="7">
    <source>
        <dbReference type="EMBL" id="CYU97379.1"/>
    </source>
</evidence>
<feature type="chain" id="PRO_5014244326" description="N-acetylmuramoyl-L-alanine amidase" evidence="5">
    <location>
        <begin position="41"/>
        <end position="585"/>
    </location>
</feature>
<dbReference type="Pfam" id="PF08481">
    <property type="entry name" value="GBS_Bsp-like"/>
    <property type="match status" value="1"/>
</dbReference>
<dbReference type="Gene3D" id="3.90.1720.10">
    <property type="entry name" value="endopeptidase domain like (from Nostoc punctiforme)"/>
    <property type="match status" value="1"/>
</dbReference>
<feature type="compositionally biased region" description="Low complexity" evidence="4">
    <location>
        <begin position="62"/>
        <end position="85"/>
    </location>
</feature>
<keyword evidence="3 5" id="KW-0732">Signal</keyword>
<feature type="compositionally biased region" description="Polar residues" evidence="4">
    <location>
        <begin position="86"/>
        <end position="102"/>
    </location>
</feature>
<evidence type="ECO:0000313" key="10">
    <source>
        <dbReference type="Proteomes" id="UP000072618"/>
    </source>
</evidence>
<feature type="compositionally biased region" description="Polar residues" evidence="4">
    <location>
        <begin position="52"/>
        <end position="61"/>
    </location>
</feature>
<dbReference type="SUPFAM" id="SSF54001">
    <property type="entry name" value="Cysteine proteinases"/>
    <property type="match status" value="1"/>
</dbReference>
<dbReference type="Pfam" id="PF05257">
    <property type="entry name" value="CHAP"/>
    <property type="match status" value="1"/>
</dbReference>
<dbReference type="Gene3D" id="2.30.30.40">
    <property type="entry name" value="SH3 Domains"/>
    <property type="match status" value="2"/>
</dbReference>
<feature type="compositionally biased region" description="Low complexity" evidence="4">
    <location>
        <begin position="39"/>
        <end position="51"/>
    </location>
</feature>